<organism evidence="7 8">
    <name type="scientific">Actinomarinicola tropica</name>
    <dbReference type="NCBI Taxonomy" id="2789776"/>
    <lineage>
        <taxon>Bacteria</taxon>
        <taxon>Bacillati</taxon>
        <taxon>Actinomycetota</taxon>
        <taxon>Acidimicrobiia</taxon>
        <taxon>Acidimicrobiales</taxon>
        <taxon>Iamiaceae</taxon>
        <taxon>Actinomarinicola</taxon>
    </lineage>
</organism>
<evidence type="ECO:0000256" key="1">
    <source>
        <dbReference type="ARBA" id="ARBA00009437"/>
    </source>
</evidence>
<name>A0A5Q2RKY8_9ACTN</name>
<evidence type="ECO:0000256" key="4">
    <source>
        <dbReference type="ARBA" id="ARBA00023163"/>
    </source>
</evidence>
<dbReference type="SUPFAM" id="SSF53850">
    <property type="entry name" value="Periplasmic binding protein-like II"/>
    <property type="match status" value="1"/>
</dbReference>
<keyword evidence="3" id="KW-0238">DNA-binding</keyword>
<dbReference type="InterPro" id="IPR036388">
    <property type="entry name" value="WH-like_DNA-bd_sf"/>
</dbReference>
<dbReference type="Proteomes" id="UP000334019">
    <property type="component" value="Chromosome"/>
</dbReference>
<dbReference type="AlphaFoldDB" id="A0A5Q2RKY8"/>
<dbReference type="KEGG" id="atq:GH723_08255"/>
<dbReference type="InterPro" id="IPR036390">
    <property type="entry name" value="WH_DNA-bd_sf"/>
</dbReference>
<dbReference type="GO" id="GO:0005829">
    <property type="term" value="C:cytosol"/>
    <property type="evidence" value="ECO:0007669"/>
    <property type="project" value="TreeGrafter"/>
</dbReference>
<dbReference type="SUPFAM" id="SSF46785">
    <property type="entry name" value="Winged helix' DNA-binding domain"/>
    <property type="match status" value="1"/>
</dbReference>
<feature type="region of interest" description="Disordered" evidence="5">
    <location>
        <begin position="297"/>
        <end position="318"/>
    </location>
</feature>
<accession>A0A5Q2RKY8</accession>
<dbReference type="CDD" id="cd05466">
    <property type="entry name" value="PBP2_LTTR_substrate"/>
    <property type="match status" value="1"/>
</dbReference>
<evidence type="ECO:0000313" key="8">
    <source>
        <dbReference type="Proteomes" id="UP000334019"/>
    </source>
</evidence>
<evidence type="ECO:0000259" key="6">
    <source>
        <dbReference type="PROSITE" id="PS50931"/>
    </source>
</evidence>
<feature type="domain" description="HTH lysR-type" evidence="6">
    <location>
        <begin position="1"/>
        <end position="56"/>
    </location>
</feature>
<keyword evidence="8" id="KW-1185">Reference proteome</keyword>
<evidence type="ECO:0000256" key="5">
    <source>
        <dbReference type="SAM" id="MobiDB-lite"/>
    </source>
</evidence>
<proteinExistence type="inferred from homology"/>
<dbReference type="InterPro" id="IPR005119">
    <property type="entry name" value="LysR_subst-bd"/>
</dbReference>
<dbReference type="GO" id="GO:0003677">
    <property type="term" value="F:DNA binding"/>
    <property type="evidence" value="ECO:0007669"/>
    <property type="project" value="UniProtKB-KW"/>
</dbReference>
<keyword evidence="2" id="KW-0805">Transcription regulation</keyword>
<dbReference type="EMBL" id="CP045851">
    <property type="protein sequence ID" value="QGG95096.1"/>
    <property type="molecule type" value="Genomic_DNA"/>
</dbReference>
<dbReference type="RefSeq" id="WP_153759204.1">
    <property type="nucleotide sequence ID" value="NZ_CP045851.1"/>
</dbReference>
<comment type="similarity">
    <text evidence="1">Belongs to the LysR transcriptional regulatory family.</text>
</comment>
<reference evidence="7 8" key="1">
    <citation type="submission" date="2019-11" db="EMBL/GenBank/DDBJ databases">
        <authorList>
            <person name="He Y."/>
        </authorList>
    </citation>
    <scope>NUCLEOTIDE SEQUENCE [LARGE SCALE GENOMIC DNA]</scope>
    <source>
        <strain evidence="7 8">SCSIO 58843</strain>
    </source>
</reference>
<dbReference type="InterPro" id="IPR050950">
    <property type="entry name" value="HTH-type_LysR_regulators"/>
</dbReference>
<protein>
    <submittedName>
        <fullName evidence="7">LysR family transcriptional regulator</fullName>
    </submittedName>
</protein>
<dbReference type="PANTHER" id="PTHR30419">
    <property type="entry name" value="HTH-TYPE TRANSCRIPTIONAL REGULATOR YBHD"/>
    <property type="match status" value="1"/>
</dbReference>
<dbReference type="InterPro" id="IPR000847">
    <property type="entry name" value="LysR_HTH_N"/>
</dbReference>
<dbReference type="PRINTS" id="PR00039">
    <property type="entry name" value="HTHLYSR"/>
</dbReference>
<sequence length="318" mass="33142">MDLRQLNALAAVHDHGSFSAAARALHTVQSNVSTHVARLERELGATLVDRSSGQLTEEGLAVLDRTRRINAELDAMTADVASMGDVVSGGARIGVIGTVGRWLVPRLVEAVQREHPLVRLGILDATTTSLVPLVQSGDLDLAIVNIPSAGPDLDTMPLFAEDRVLVVPTDHPLAASDHVALAEAAEHPLLMPPVGTSFRDELDGAAARAGVELTAQAEVDGMRLLASLAFQGFGPAVVPSGAVPSYVGGDWTVVAVDDLTPRSVGIVVRSKGRPSRAARAVRDRIVDVVAVQLGTRTGIHELPDGPRPAAGDAEGGRS</sequence>
<dbReference type="PROSITE" id="PS50931">
    <property type="entry name" value="HTH_LYSR"/>
    <property type="match status" value="1"/>
</dbReference>
<evidence type="ECO:0000256" key="2">
    <source>
        <dbReference type="ARBA" id="ARBA00023015"/>
    </source>
</evidence>
<dbReference type="GO" id="GO:0003700">
    <property type="term" value="F:DNA-binding transcription factor activity"/>
    <property type="evidence" value="ECO:0007669"/>
    <property type="project" value="InterPro"/>
</dbReference>
<evidence type="ECO:0000256" key="3">
    <source>
        <dbReference type="ARBA" id="ARBA00023125"/>
    </source>
</evidence>
<dbReference type="Gene3D" id="1.10.10.10">
    <property type="entry name" value="Winged helix-like DNA-binding domain superfamily/Winged helix DNA-binding domain"/>
    <property type="match status" value="1"/>
</dbReference>
<evidence type="ECO:0000313" key="7">
    <source>
        <dbReference type="EMBL" id="QGG95096.1"/>
    </source>
</evidence>
<gene>
    <name evidence="7" type="ORF">GH723_08255</name>
</gene>
<dbReference type="Pfam" id="PF03466">
    <property type="entry name" value="LysR_substrate"/>
    <property type="match status" value="1"/>
</dbReference>
<dbReference type="Gene3D" id="3.40.190.290">
    <property type="match status" value="1"/>
</dbReference>
<keyword evidence="4" id="KW-0804">Transcription</keyword>
<dbReference type="Pfam" id="PF00126">
    <property type="entry name" value="HTH_1"/>
    <property type="match status" value="1"/>
</dbReference>